<accession>A0ABU6WLA9</accession>
<dbReference type="EMBL" id="JASCZI010181777">
    <property type="protein sequence ID" value="MED6185785.1"/>
    <property type="molecule type" value="Genomic_DNA"/>
</dbReference>
<proteinExistence type="predicted"/>
<name>A0ABU6WLA9_9FABA</name>
<sequence>MRQLGGLQHIPTAPLNLDEMHGHDGRFGRGEWYPTFLKGWYDMWDAREEAQVSIFPSADLRPSRQYLRWYFSWARLVLVGHGDHVPHAAGVFPPQLPPGQTPDAPDLRQPEDGDLPALNPRVGRRARTRARARGGAPRGGPGDEAPDDPPTPHEHPVDPPSPVHGDSFTLEPPLTIQSTQMPWGTPAGPSSDQPGPSTQTDMAFVTRDGYMIDWGGFPDCNPALQTHPFTQMYATPPPFGSQFGSVAPSSSDSGVSGYDSLRDQLASHHEQVTPPAVPPLRRGHRDVRPPPAGQEVALRLLSASVVEISGKSNALNRLDYK</sequence>
<evidence type="ECO:0000256" key="1">
    <source>
        <dbReference type="SAM" id="MobiDB-lite"/>
    </source>
</evidence>
<evidence type="ECO:0008006" key="4">
    <source>
        <dbReference type="Google" id="ProtNLM"/>
    </source>
</evidence>
<feature type="region of interest" description="Disordered" evidence="1">
    <location>
        <begin position="266"/>
        <end position="291"/>
    </location>
</feature>
<reference evidence="2 3" key="1">
    <citation type="journal article" date="2023" name="Plants (Basel)">
        <title>Bridging the Gap: Combining Genomics and Transcriptomics Approaches to Understand Stylosanthes scabra, an Orphan Legume from the Brazilian Caatinga.</title>
        <authorList>
            <person name="Ferreira-Neto J.R.C."/>
            <person name="da Silva M.D."/>
            <person name="Binneck E."/>
            <person name="de Melo N.F."/>
            <person name="da Silva R.H."/>
            <person name="de Melo A.L.T.M."/>
            <person name="Pandolfi V."/>
            <person name="Bustamante F.O."/>
            <person name="Brasileiro-Vidal A.C."/>
            <person name="Benko-Iseppon A.M."/>
        </authorList>
    </citation>
    <scope>NUCLEOTIDE SEQUENCE [LARGE SCALE GENOMIC DNA]</scope>
    <source>
        <tissue evidence="2">Leaves</tissue>
    </source>
</reference>
<organism evidence="2 3">
    <name type="scientific">Stylosanthes scabra</name>
    <dbReference type="NCBI Taxonomy" id="79078"/>
    <lineage>
        <taxon>Eukaryota</taxon>
        <taxon>Viridiplantae</taxon>
        <taxon>Streptophyta</taxon>
        <taxon>Embryophyta</taxon>
        <taxon>Tracheophyta</taxon>
        <taxon>Spermatophyta</taxon>
        <taxon>Magnoliopsida</taxon>
        <taxon>eudicotyledons</taxon>
        <taxon>Gunneridae</taxon>
        <taxon>Pentapetalae</taxon>
        <taxon>rosids</taxon>
        <taxon>fabids</taxon>
        <taxon>Fabales</taxon>
        <taxon>Fabaceae</taxon>
        <taxon>Papilionoideae</taxon>
        <taxon>50 kb inversion clade</taxon>
        <taxon>dalbergioids sensu lato</taxon>
        <taxon>Dalbergieae</taxon>
        <taxon>Pterocarpus clade</taxon>
        <taxon>Stylosanthes</taxon>
    </lineage>
</organism>
<feature type="region of interest" description="Disordered" evidence="1">
    <location>
        <begin position="89"/>
        <end position="201"/>
    </location>
</feature>
<feature type="compositionally biased region" description="Basic residues" evidence="1">
    <location>
        <begin position="122"/>
        <end position="132"/>
    </location>
</feature>
<protein>
    <recommendedName>
        <fullName evidence="4">Aminotransferase-like plant mobile domain-containing protein</fullName>
    </recommendedName>
</protein>
<keyword evidence="3" id="KW-1185">Reference proteome</keyword>
<gene>
    <name evidence="2" type="ORF">PIB30_060444</name>
</gene>
<evidence type="ECO:0000313" key="3">
    <source>
        <dbReference type="Proteomes" id="UP001341840"/>
    </source>
</evidence>
<feature type="compositionally biased region" description="Polar residues" evidence="1">
    <location>
        <begin position="175"/>
        <end position="201"/>
    </location>
</feature>
<comment type="caution">
    <text evidence="2">The sequence shown here is derived from an EMBL/GenBank/DDBJ whole genome shotgun (WGS) entry which is preliminary data.</text>
</comment>
<dbReference type="Proteomes" id="UP001341840">
    <property type="component" value="Unassembled WGS sequence"/>
</dbReference>
<evidence type="ECO:0000313" key="2">
    <source>
        <dbReference type="EMBL" id="MED6185785.1"/>
    </source>
</evidence>